<gene>
    <name evidence="1" type="ORF">RCOM_1992460</name>
</gene>
<protein>
    <submittedName>
        <fullName evidence="1">Uncharacterized protein</fullName>
    </submittedName>
</protein>
<dbReference type="AlphaFoldDB" id="B9TKW7"/>
<evidence type="ECO:0000313" key="1">
    <source>
        <dbReference type="EMBL" id="EEF23497.1"/>
    </source>
</evidence>
<evidence type="ECO:0000313" key="2">
    <source>
        <dbReference type="Proteomes" id="UP000008311"/>
    </source>
</evidence>
<keyword evidence="2" id="KW-1185">Reference proteome</keyword>
<dbReference type="Proteomes" id="UP000008311">
    <property type="component" value="Unassembled WGS sequence"/>
</dbReference>
<reference evidence="2" key="1">
    <citation type="journal article" date="2010" name="Nat. Biotechnol.">
        <title>Draft genome sequence of the oilseed species Ricinus communis.</title>
        <authorList>
            <person name="Chan A.P."/>
            <person name="Crabtree J."/>
            <person name="Zhao Q."/>
            <person name="Lorenzi H."/>
            <person name="Orvis J."/>
            <person name="Puiu D."/>
            <person name="Melake-Berhan A."/>
            <person name="Jones K.M."/>
            <person name="Redman J."/>
            <person name="Chen G."/>
            <person name="Cahoon E.B."/>
            <person name="Gedil M."/>
            <person name="Stanke M."/>
            <person name="Haas B.J."/>
            <person name="Wortman J.R."/>
            <person name="Fraser-Liggett C.M."/>
            <person name="Ravel J."/>
            <person name="Rabinowicz P.D."/>
        </authorList>
    </citation>
    <scope>NUCLEOTIDE SEQUENCE [LARGE SCALE GENOMIC DNA]</scope>
    <source>
        <strain evidence="2">cv. Hale</strain>
    </source>
</reference>
<accession>B9TKW7</accession>
<name>B9TKW7_RICCO</name>
<dbReference type="EMBL" id="EQ985818">
    <property type="protein sequence ID" value="EEF23497.1"/>
    <property type="molecule type" value="Genomic_DNA"/>
</dbReference>
<sequence length="59" mass="6523">MGFVRQAGATIADADLHRRRRPCHADGEITACAALQRAQRIERIAHQVQQHLLQPVAVA</sequence>
<organism evidence="1 2">
    <name type="scientific">Ricinus communis</name>
    <name type="common">Castor bean</name>
    <dbReference type="NCBI Taxonomy" id="3988"/>
    <lineage>
        <taxon>Eukaryota</taxon>
        <taxon>Viridiplantae</taxon>
        <taxon>Streptophyta</taxon>
        <taxon>Embryophyta</taxon>
        <taxon>Tracheophyta</taxon>
        <taxon>Spermatophyta</taxon>
        <taxon>Magnoliopsida</taxon>
        <taxon>eudicotyledons</taxon>
        <taxon>Gunneridae</taxon>
        <taxon>Pentapetalae</taxon>
        <taxon>rosids</taxon>
        <taxon>fabids</taxon>
        <taxon>Malpighiales</taxon>
        <taxon>Euphorbiaceae</taxon>
        <taxon>Acalyphoideae</taxon>
        <taxon>Acalypheae</taxon>
        <taxon>Ricinus</taxon>
    </lineage>
</organism>
<dbReference type="InParanoid" id="B9TKW7"/>
<proteinExistence type="predicted"/>